<keyword evidence="2" id="KW-0418">Kinase</keyword>
<accession>A0A146KKD5</accession>
<keyword evidence="2" id="KW-0808">Transferase</keyword>
<feature type="non-terminal residue" evidence="2">
    <location>
        <position position="1"/>
    </location>
</feature>
<dbReference type="Pfam" id="PF00069">
    <property type="entry name" value="Pkinase"/>
    <property type="match status" value="1"/>
</dbReference>
<dbReference type="Gene3D" id="1.10.510.10">
    <property type="entry name" value="Transferase(Phosphotransferase) domain 1"/>
    <property type="match status" value="1"/>
</dbReference>
<dbReference type="InterPro" id="IPR011009">
    <property type="entry name" value="Kinase-like_dom_sf"/>
</dbReference>
<proteinExistence type="predicted"/>
<dbReference type="InterPro" id="IPR000719">
    <property type="entry name" value="Prot_kinase_dom"/>
</dbReference>
<dbReference type="GO" id="GO:0004672">
    <property type="term" value="F:protein kinase activity"/>
    <property type="evidence" value="ECO:0007669"/>
    <property type="project" value="InterPro"/>
</dbReference>
<reference evidence="2" key="1">
    <citation type="submission" date="2015-07" db="EMBL/GenBank/DDBJ databases">
        <title>Adaptation to a free-living lifestyle via gene acquisitions in the diplomonad Trepomonas sp. PC1.</title>
        <authorList>
            <person name="Xu F."/>
            <person name="Jerlstrom-Hultqvist J."/>
            <person name="Kolisko M."/>
            <person name="Simpson A.G.B."/>
            <person name="Roger A.J."/>
            <person name="Svard S.G."/>
            <person name="Andersson J.O."/>
        </authorList>
    </citation>
    <scope>NUCLEOTIDE SEQUENCE</scope>
    <source>
        <strain evidence="2">PC1</strain>
    </source>
</reference>
<evidence type="ECO:0000259" key="1">
    <source>
        <dbReference type="PROSITE" id="PS50011"/>
    </source>
</evidence>
<sequence length="115" mass="13600">FMAPELVQKQIKHENIQHTVESDVWSIGVILFFMVKKKLPFLSVTDILNVQVPKLNGVEYCFQKIIKNCLRYEPSARITLINVSRHNTRKIVRQIRQNVDSVIQEREINDFDFEE</sequence>
<dbReference type="AlphaFoldDB" id="A0A146KKD5"/>
<dbReference type="SUPFAM" id="SSF56112">
    <property type="entry name" value="Protein kinase-like (PK-like)"/>
    <property type="match status" value="1"/>
</dbReference>
<gene>
    <name evidence="2" type="ORF">TPC1_10961</name>
</gene>
<organism evidence="2">
    <name type="scientific">Trepomonas sp. PC1</name>
    <dbReference type="NCBI Taxonomy" id="1076344"/>
    <lineage>
        <taxon>Eukaryota</taxon>
        <taxon>Metamonada</taxon>
        <taxon>Diplomonadida</taxon>
        <taxon>Hexamitidae</taxon>
        <taxon>Hexamitinae</taxon>
        <taxon>Trepomonas</taxon>
    </lineage>
</organism>
<evidence type="ECO:0000313" key="2">
    <source>
        <dbReference type="EMBL" id="JAP95891.1"/>
    </source>
</evidence>
<name>A0A146KKD5_9EUKA</name>
<dbReference type="GO" id="GO:0005524">
    <property type="term" value="F:ATP binding"/>
    <property type="evidence" value="ECO:0007669"/>
    <property type="project" value="InterPro"/>
</dbReference>
<feature type="domain" description="Protein kinase" evidence="1">
    <location>
        <begin position="1"/>
        <end position="89"/>
    </location>
</feature>
<dbReference type="EMBL" id="GDID01000715">
    <property type="protein sequence ID" value="JAP95891.1"/>
    <property type="molecule type" value="Transcribed_RNA"/>
</dbReference>
<protein>
    <submittedName>
        <fullName evidence="2">Kinase, NEK</fullName>
    </submittedName>
</protein>
<dbReference type="PROSITE" id="PS50011">
    <property type="entry name" value="PROTEIN_KINASE_DOM"/>
    <property type="match status" value="1"/>
</dbReference>